<proteinExistence type="predicted"/>
<protein>
    <submittedName>
        <fullName evidence="5">Homocysteine S-methyltransferase</fullName>
    </submittedName>
</protein>
<dbReference type="GO" id="GO:0032259">
    <property type="term" value="P:methylation"/>
    <property type="evidence" value="ECO:0007669"/>
    <property type="project" value="UniProtKB-KW"/>
</dbReference>
<keyword evidence="1 3" id="KW-0489">Methyltransferase</keyword>
<comment type="cofactor">
    <cofactor evidence="3">
        <name>Zn(2+)</name>
        <dbReference type="ChEBI" id="CHEBI:29105"/>
    </cofactor>
</comment>
<gene>
    <name evidence="5" type="ORF">DWG20_05610</name>
</gene>
<feature type="domain" description="Hcy-binding" evidence="4">
    <location>
        <begin position="4"/>
        <end position="310"/>
    </location>
</feature>
<feature type="binding site" evidence="3">
    <location>
        <position position="226"/>
    </location>
    <ligand>
        <name>Zn(2+)</name>
        <dbReference type="ChEBI" id="CHEBI:29105"/>
    </ligand>
</feature>
<dbReference type="Pfam" id="PF02574">
    <property type="entry name" value="S-methyl_trans"/>
    <property type="match status" value="1"/>
</dbReference>
<keyword evidence="3" id="KW-0862">Zinc</keyword>
<dbReference type="InterPro" id="IPR036589">
    <property type="entry name" value="HCY_dom_sf"/>
</dbReference>
<dbReference type="Gene3D" id="3.20.20.330">
    <property type="entry name" value="Homocysteine-binding-like domain"/>
    <property type="match status" value="1"/>
</dbReference>
<keyword evidence="2 3" id="KW-0808">Transferase</keyword>
<name>A0A345Y4U8_9NEIS</name>
<dbReference type="AlphaFoldDB" id="A0A345Y4U8"/>
<evidence type="ECO:0000259" key="4">
    <source>
        <dbReference type="PROSITE" id="PS50970"/>
    </source>
</evidence>
<dbReference type="SUPFAM" id="SSF82282">
    <property type="entry name" value="Homocysteine S-methyltransferase"/>
    <property type="match status" value="1"/>
</dbReference>
<evidence type="ECO:0000256" key="2">
    <source>
        <dbReference type="ARBA" id="ARBA00022679"/>
    </source>
</evidence>
<reference evidence="5 6" key="1">
    <citation type="submission" date="2018-07" db="EMBL/GenBank/DDBJ databases">
        <title>Crenobacter cavernae sp. nov., isolated from a karst cave.</title>
        <authorList>
            <person name="Zhu H."/>
        </authorList>
    </citation>
    <scope>NUCLEOTIDE SEQUENCE [LARGE SCALE GENOMIC DNA]</scope>
    <source>
        <strain evidence="5 6">K1W11S-77</strain>
    </source>
</reference>
<feature type="binding site" evidence="3">
    <location>
        <position position="296"/>
    </location>
    <ligand>
        <name>Zn(2+)</name>
        <dbReference type="ChEBI" id="CHEBI:29105"/>
    </ligand>
</feature>
<dbReference type="GO" id="GO:0046872">
    <property type="term" value="F:metal ion binding"/>
    <property type="evidence" value="ECO:0007669"/>
    <property type="project" value="UniProtKB-KW"/>
</dbReference>
<dbReference type="RefSeq" id="WP_115432885.1">
    <property type="nucleotide sequence ID" value="NZ_CP031337.1"/>
</dbReference>
<accession>A0A345Y4U8</accession>
<feature type="binding site" evidence="3">
    <location>
        <position position="295"/>
    </location>
    <ligand>
        <name>Zn(2+)</name>
        <dbReference type="ChEBI" id="CHEBI:29105"/>
    </ligand>
</feature>
<evidence type="ECO:0000313" key="5">
    <source>
        <dbReference type="EMBL" id="AXK38950.1"/>
    </source>
</evidence>
<evidence type="ECO:0000256" key="1">
    <source>
        <dbReference type="ARBA" id="ARBA00022603"/>
    </source>
</evidence>
<organism evidence="5 6">
    <name type="scientific">Crenobacter cavernae</name>
    <dbReference type="NCBI Taxonomy" id="2290923"/>
    <lineage>
        <taxon>Bacteria</taxon>
        <taxon>Pseudomonadati</taxon>
        <taxon>Pseudomonadota</taxon>
        <taxon>Betaproteobacteria</taxon>
        <taxon>Neisseriales</taxon>
        <taxon>Neisseriaceae</taxon>
        <taxon>Crenobacter</taxon>
    </lineage>
</organism>
<dbReference type="Proteomes" id="UP000254537">
    <property type="component" value="Chromosome"/>
</dbReference>
<dbReference type="PROSITE" id="PS50970">
    <property type="entry name" value="HCY"/>
    <property type="match status" value="1"/>
</dbReference>
<dbReference type="KEGG" id="ccah:DWG20_05610"/>
<keyword evidence="3" id="KW-0479">Metal-binding</keyword>
<dbReference type="EMBL" id="CP031337">
    <property type="protein sequence ID" value="AXK38950.1"/>
    <property type="molecule type" value="Genomic_DNA"/>
</dbReference>
<dbReference type="PANTHER" id="PTHR11103:SF18">
    <property type="entry name" value="SLR1189 PROTEIN"/>
    <property type="match status" value="1"/>
</dbReference>
<dbReference type="InterPro" id="IPR003726">
    <property type="entry name" value="HCY_dom"/>
</dbReference>
<dbReference type="OrthoDB" id="9803687at2"/>
<dbReference type="PANTHER" id="PTHR11103">
    <property type="entry name" value="SLR1189 PROTEIN"/>
    <property type="match status" value="1"/>
</dbReference>
<evidence type="ECO:0000313" key="6">
    <source>
        <dbReference type="Proteomes" id="UP000254537"/>
    </source>
</evidence>
<sequence>MARYRSRLPQLSGEPFLTDGGIETTLIFHQGFTLPEFASFVLFADPDGRAALDAYFRGYAALAREHGAGFILESATWRANRDWGDKLGYDAASLADVNRRAIGQLLEIRDEFGDGPPMVVSGCVGPRGDGYRLGTMMGADEAADYHAAQIDVFAGTDADMVAAMTMNYAAEAVGIARAAQGAAIPAAISFTVETDGSLPSGQGLAAAIAEVDAATDGYPAYYMINCAHPAHFAALLDGDAPSLARLRGLRANASQKSHAELDESDTLDAGDPDDLGRRYQALRLRHPGINILGGCCGTDLRHLEAICRACLSVPKAARR</sequence>
<evidence type="ECO:0000256" key="3">
    <source>
        <dbReference type="PROSITE-ProRule" id="PRU00333"/>
    </source>
</evidence>
<dbReference type="GO" id="GO:0008168">
    <property type="term" value="F:methyltransferase activity"/>
    <property type="evidence" value="ECO:0007669"/>
    <property type="project" value="UniProtKB-UniRule"/>
</dbReference>